<evidence type="ECO:0000256" key="3">
    <source>
        <dbReference type="ARBA" id="ARBA00022475"/>
    </source>
</evidence>
<name>A0ABU5PNN0_9BACL</name>
<evidence type="ECO:0000256" key="5">
    <source>
        <dbReference type="ARBA" id="ARBA00022989"/>
    </source>
</evidence>
<feature type="transmembrane region" description="Helical" evidence="7">
    <location>
        <begin position="282"/>
        <end position="302"/>
    </location>
</feature>
<dbReference type="InterPro" id="IPR050171">
    <property type="entry name" value="MFS_Transporters"/>
</dbReference>
<feature type="transmembrane region" description="Helical" evidence="7">
    <location>
        <begin position="12"/>
        <end position="32"/>
    </location>
</feature>
<dbReference type="RefSeq" id="WP_323077871.1">
    <property type="nucleotide sequence ID" value="NZ_CBCSKM010000029.1"/>
</dbReference>
<feature type="transmembrane region" description="Helical" evidence="7">
    <location>
        <begin position="251"/>
        <end position="270"/>
    </location>
</feature>
<sequence>MPNKPTMPNVPNAKWVINLLVFICFMDLFIQLPVMGPLALSLGASSFQIGLAVGMYSLTNMIGNMLAGFWIDRYGGKKVLLAGLVSTAGILLLYTMVRQPAALLAVRVLHGLAGGLLVPSAFTLVSRAAQAQAQGRSMALSGAAVGVAAILGPALAGIMKASAGLDGLFVVASALLFLGGALVVFGKLRDGRDRPDDQDAFSISAAQAFMATLRNEAAATAYYGAFALMFAMGALTYSLPLKAEALGLPTQAAGLMLSVFGVVAISLFILPSNRWFDRVSPLRLCAAGGGIVILSLLALSMIGQQSGMFAVMAVYGLGFALLFPSLNALLVGHVRPEHKGKAFGMFYAFFSLGVVAGSSGLSAFTGDYDLVLRLAAGFLLVSCSGVGIWVIRRRKRESREASPSTNSSFLVK</sequence>
<keyword evidence="2" id="KW-0813">Transport</keyword>
<feature type="transmembrane region" description="Helical" evidence="7">
    <location>
        <begin position="137"/>
        <end position="159"/>
    </location>
</feature>
<feature type="transmembrane region" description="Helical" evidence="7">
    <location>
        <begin position="342"/>
        <end position="364"/>
    </location>
</feature>
<dbReference type="PANTHER" id="PTHR23517">
    <property type="entry name" value="RESISTANCE PROTEIN MDTM, PUTATIVE-RELATED-RELATED"/>
    <property type="match status" value="1"/>
</dbReference>
<protein>
    <submittedName>
        <fullName evidence="9">MFS transporter</fullName>
    </submittedName>
</protein>
<feature type="transmembrane region" description="Helical" evidence="7">
    <location>
        <begin position="165"/>
        <end position="185"/>
    </location>
</feature>
<keyword evidence="4 7" id="KW-0812">Transmembrane</keyword>
<feature type="transmembrane region" description="Helical" evidence="7">
    <location>
        <begin position="103"/>
        <end position="125"/>
    </location>
</feature>
<keyword evidence="6 7" id="KW-0472">Membrane</keyword>
<dbReference type="InterPro" id="IPR036259">
    <property type="entry name" value="MFS_trans_sf"/>
</dbReference>
<feature type="domain" description="Major facilitator superfamily (MFS) profile" evidence="8">
    <location>
        <begin position="13"/>
        <end position="394"/>
    </location>
</feature>
<dbReference type="EMBL" id="JAYERP010000001">
    <property type="protein sequence ID" value="MEA3571264.1"/>
    <property type="molecule type" value="Genomic_DNA"/>
</dbReference>
<evidence type="ECO:0000256" key="6">
    <source>
        <dbReference type="ARBA" id="ARBA00023136"/>
    </source>
</evidence>
<comment type="subcellular location">
    <subcellularLocation>
        <location evidence="1">Cell membrane</location>
        <topology evidence="1">Multi-pass membrane protein</topology>
    </subcellularLocation>
</comment>
<dbReference type="InterPro" id="IPR020846">
    <property type="entry name" value="MFS_dom"/>
</dbReference>
<dbReference type="InterPro" id="IPR011701">
    <property type="entry name" value="MFS"/>
</dbReference>
<gene>
    <name evidence="9" type="ORF">U9M73_15020</name>
</gene>
<evidence type="ECO:0000256" key="4">
    <source>
        <dbReference type="ARBA" id="ARBA00022692"/>
    </source>
</evidence>
<dbReference type="PROSITE" id="PS50850">
    <property type="entry name" value="MFS"/>
    <property type="match status" value="1"/>
</dbReference>
<organism evidence="9 10">
    <name type="scientific">Paenibacillus phoenicis</name>
    <dbReference type="NCBI Taxonomy" id="554117"/>
    <lineage>
        <taxon>Bacteria</taxon>
        <taxon>Bacillati</taxon>
        <taxon>Bacillota</taxon>
        <taxon>Bacilli</taxon>
        <taxon>Bacillales</taxon>
        <taxon>Paenibacillaceae</taxon>
        <taxon>Paenibacillus</taxon>
    </lineage>
</organism>
<feature type="transmembrane region" description="Helical" evidence="7">
    <location>
        <begin position="220"/>
        <end position="239"/>
    </location>
</feature>
<accession>A0ABU5PNN0</accession>
<dbReference type="SUPFAM" id="SSF103473">
    <property type="entry name" value="MFS general substrate transporter"/>
    <property type="match status" value="1"/>
</dbReference>
<dbReference type="CDD" id="cd17325">
    <property type="entry name" value="MFS_MdtG_SLC18_like"/>
    <property type="match status" value="1"/>
</dbReference>
<keyword evidence="3" id="KW-1003">Cell membrane</keyword>
<comment type="caution">
    <text evidence="9">The sequence shown here is derived from an EMBL/GenBank/DDBJ whole genome shotgun (WGS) entry which is preliminary data.</text>
</comment>
<feature type="transmembrane region" description="Helical" evidence="7">
    <location>
        <begin position="308"/>
        <end position="330"/>
    </location>
</feature>
<feature type="transmembrane region" description="Helical" evidence="7">
    <location>
        <begin position="79"/>
        <end position="97"/>
    </location>
</feature>
<dbReference type="Pfam" id="PF07690">
    <property type="entry name" value="MFS_1"/>
    <property type="match status" value="1"/>
</dbReference>
<evidence type="ECO:0000256" key="7">
    <source>
        <dbReference type="SAM" id="Phobius"/>
    </source>
</evidence>
<evidence type="ECO:0000256" key="1">
    <source>
        <dbReference type="ARBA" id="ARBA00004651"/>
    </source>
</evidence>
<keyword evidence="5 7" id="KW-1133">Transmembrane helix</keyword>
<dbReference type="Gene3D" id="1.20.1250.20">
    <property type="entry name" value="MFS general substrate transporter like domains"/>
    <property type="match status" value="1"/>
</dbReference>
<keyword evidence="10" id="KW-1185">Reference proteome</keyword>
<evidence type="ECO:0000313" key="10">
    <source>
        <dbReference type="Proteomes" id="UP001292216"/>
    </source>
</evidence>
<evidence type="ECO:0000259" key="8">
    <source>
        <dbReference type="PROSITE" id="PS50850"/>
    </source>
</evidence>
<evidence type="ECO:0000256" key="2">
    <source>
        <dbReference type="ARBA" id="ARBA00022448"/>
    </source>
</evidence>
<feature type="transmembrane region" description="Helical" evidence="7">
    <location>
        <begin position="370"/>
        <end position="391"/>
    </location>
</feature>
<evidence type="ECO:0000313" key="9">
    <source>
        <dbReference type="EMBL" id="MEA3571264.1"/>
    </source>
</evidence>
<proteinExistence type="predicted"/>
<reference evidence="9 10" key="1">
    <citation type="submission" date="2023-12" db="EMBL/GenBank/DDBJ databases">
        <title>Whole genome sequencing of Paenibacillus phoenicis isolated from the Phoenix Mars Lander spacecraft assembly facility.</title>
        <authorList>
            <person name="Garcia A."/>
            <person name="Venkateswaran K."/>
        </authorList>
    </citation>
    <scope>NUCLEOTIDE SEQUENCE [LARGE SCALE GENOMIC DNA]</scope>
    <source>
        <strain evidence="9 10">3PO2SA</strain>
    </source>
</reference>
<dbReference type="Proteomes" id="UP001292216">
    <property type="component" value="Unassembled WGS sequence"/>
</dbReference>